<evidence type="ECO:0000313" key="2">
    <source>
        <dbReference type="EMBL" id="KJU84508.1"/>
    </source>
</evidence>
<organism evidence="2 3">
    <name type="scientific">Candidatus Magnetobacterium bavaricum</name>
    <dbReference type="NCBI Taxonomy" id="29290"/>
    <lineage>
        <taxon>Bacteria</taxon>
        <taxon>Pseudomonadati</taxon>
        <taxon>Nitrospirota</taxon>
        <taxon>Thermodesulfovibrionia</taxon>
        <taxon>Thermodesulfovibrionales</taxon>
        <taxon>Candidatus Magnetobacteriaceae</taxon>
        <taxon>Candidatus Magnetobacterium</taxon>
    </lineage>
</organism>
<keyword evidence="1" id="KW-0812">Transmembrane</keyword>
<keyword evidence="1" id="KW-0472">Membrane</keyword>
<feature type="transmembrane region" description="Helical" evidence="1">
    <location>
        <begin position="20"/>
        <end position="41"/>
    </location>
</feature>
<gene>
    <name evidence="2" type="ORF">MBAV_003299</name>
</gene>
<accession>A0A0F3GV12</accession>
<keyword evidence="1" id="KW-1133">Transmembrane helix</keyword>
<dbReference type="EMBL" id="LACI01001416">
    <property type="protein sequence ID" value="KJU84508.1"/>
    <property type="molecule type" value="Genomic_DNA"/>
</dbReference>
<evidence type="ECO:0000256" key="1">
    <source>
        <dbReference type="SAM" id="Phobius"/>
    </source>
</evidence>
<dbReference type="Proteomes" id="UP000033423">
    <property type="component" value="Unassembled WGS sequence"/>
</dbReference>
<reference evidence="2 3" key="1">
    <citation type="submission" date="2015-02" db="EMBL/GenBank/DDBJ databases">
        <title>Single-cell genomics of uncultivated deep-branching MTB reveals a conserved set of magnetosome genes.</title>
        <authorList>
            <person name="Kolinko S."/>
            <person name="Richter M."/>
            <person name="Glockner F.O."/>
            <person name="Brachmann A."/>
            <person name="Schuler D."/>
        </authorList>
    </citation>
    <scope>NUCLEOTIDE SEQUENCE [LARGE SCALE GENOMIC DNA]</scope>
    <source>
        <strain evidence="2">TM-1</strain>
    </source>
</reference>
<sequence>MTKIIEPLKKAFHLLPLKALRRIAIVPGLILFLSYLIQTLIVKTGVCLPDKLPYYHLFSCWNKNGFNQFHEACFDLIHAPISYHFKEYEMLSMAKAMNLEVEKLELVNSTMWSMTAIKPIAPSDMKGYNESAVSCGVSNE</sequence>
<proteinExistence type="predicted"/>
<evidence type="ECO:0000313" key="3">
    <source>
        <dbReference type="Proteomes" id="UP000033423"/>
    </source>
</evidence>
<keyword evidence="3" id="KW-1185">Reference proteome</keyword>
<dbReference type="AlphaFoldDB" id="A0A0F3GV12"/>
<protein>
    <submittedName>
        <fullName evidence="2">Uncharacterized protein</fullName>
    </submittedName>
</protein>
<comment type="caution">
    <text evidence="2">The sequence shown here is derived from an EMBL/GenBank/DDBJ whole genome shotgun (WGS) entry which is preliminary data.</text>
</comment>
<name>A0A0F3GV12_9BACT</name>